<dbReference type="EMBL" id="FN594964">
    <property type="protein sequence ID" value="CCB44680.1"/>
    <property type="molecule type" value="Genomic_DNA"/>
</dbReference>
<keyword evidence="3" id="KW-0445">Lipid transport</keyword>
<dbReference type="InParanoid" id="F6GXJ4"/>
<protein>
    <recommendedName>
        <fullName evidence="4">Glycolipid transfer protein domain-containing protein</fullName>
    </recommendedName>
</protein>
<dbReference type="FunFam" id="1.10.3520.10:FF:000005">
    <property type="entry name" value="Accelerated cell death 11"/>
    <property type="match status" value="2"/>
</dbReference>
<evidence type="ECO:0000256" key="1">
    <source>
        <dbReference type="ARBA" id="ARBA00007148"/>
    </source>
</evidence>
<dbReference type="InterPro" id="IPR014830">
    <property type="entry name" value="Glycolipid_transfer_prot_dom"/>
</dbReference>
<gene>
    <name evidence="5" type="ordered locus">VIT_11s0052g00240</name>
</gene>
<accession>F6GXJ4</accession>
<dbReference type="Proteomes" id="UP000009183">
    <property type="component" value="Chromosome 11"/>
</dbReference>
<dbReference type="eggNOG" id="KOG4189">
    <property type="taxonomic scope" value="Eukaryota"/>
</dbReference>
<reference evidence="6" key="1">
    <citation type="journal article" date="2007" name="Nature">
        <title>The grapevine genome sequence suggests ancestral hexaploidization in major angiosperm phyla.</title>
        <authorList>
            <consortium name="The French-Italian Public Consortium for Grapevine Genome Characterization."/>
            <person name="Jaillon O."/>
            <person name="Aury J.-M."/>
            <person name="Noel B."/>
            <person name="Policriti A."/>
            <person name="Clepet C."/>
            <person name="Casagrande A."/>
            <person name="Choisne N."/>
            <person name="Aubourg S."/>
            <person name="Vitulo N."/>
            <person name="Jubin C."/>
            <person name="Vezzi A."/>
            <person name="Legeai F."/>
            <person name="Hugueney P."/>
            <person name="Dasilva C."/>
            <person name="Horner D."/>
            <person name="Mica E."/>
            <person name="Jublot D."/>
            <person name="Poulain J."/>
            <person name="Bruyere C."/>
            <person name="Billault A."/>
            <person name="Segurens B."/>
            <person name="Gouyvenoux M."/>
            <person name="Ugarte E."/>
            <person name="Cattonaro F."/>
            <person name="Anthouard V."/>
            <person name="Vico V."/>
            <person name="Del Fabbro C."/>
            <person name="Alaux M."/>
            <person name="Di Gaspero G."/>
            <person name="Dumas V."/>
            <person name="Felice N."/>
            <person name="Paillard S."/>
            <person name="Juman I."/>
            <person name="Moroldo M."/>
            <person name="Scalabrin S."/>
            <person name="Canaguier A."/>
            <person name="Le Clainche I."/>
            <person name="Malacrida G."/>
            <person name="Durand E."/>
            <person name="Pesole G."/>
            <person name="Laucou V."/>
            <person name="Chatelet P."/>
            <person name="Merdinoglu D."/>
            <person name="Delledonne M."/>
            <person name="Pezzotti M."/>
            <person name="Lecharny A."/>
            <person name="Scarpelli C."/>
            <person name="Artiguenave F."/>
            <person name="Pe M.E."/>
            <person name="Valle G."/>
            <person name="Morgante M."/>
            <person name="Caboche M."/>
            <person name="Adam-Blondon A.-F."/>
            <person name="Weissenbach J."/>
            <person name="Quetier F."/>
            <person name="Wincker P."/>
        </authorList>
    </citation>
    <scope>NUCLEOTIDE SEQUENCE [LARGE SCALE GENOMIC DNA]</scope>
    <source>
        <strain evidence="6">cv. Pinot noir / PN40024</strain>
    </source>
</reference>
<keyword evidence="6" id="KW-1185">Reference proteome</keyword>
<dbReference type="Pfam" id="PF08718">
    <property type="entry name" value="GLTP"/>
    <property type="match status" value="2"/>
</dbReference>
<evidence type="ECO:0000259" key="4">
    <source>
        <dbReference type="Pfam" id="PF08718"/>
    </source>
</evidence>
<dbReference type="InterPro" id="IPR036497">
    <property type="entry name" value="GLTP_sf"/>
</dbReference>
<keyword evidence="2" id="KW-0813">Transport</keyword>
<dbReference type="PANTHER" id="PTHR10219">
    <property type="entry name" value="GLYCOLIPID TRANSFER PROTEIN-RELATED"/>
    <property type="match status" value="1"/>
</dbReference>
<dbReference type="GO" id="GO:1902387">
    <property type="term" value="F:ceramide 1-phosphate binding"/>
    <property type="evidence" value="ECO:0000318"/>
    <property type="project" value="GO_Central"/>
</dbReference>
<evidence type="ECO:0000313" key="5">
    <source>
        <dbReference type="EMBL" id="CCB44680.1"/>
    </source>
</evidence>
<dbReference type="OrthoDB" id="10275647at2759"/>
<dbReference type="PaxDb" id="29760-VIT_11s0052g00240.t01"/>
<name>F6GXJ4_VITVI</name>
<dbReference type="GO" id="GO:0005829">
    <property type="term" value="C:cytosol"/>
    <property type="evidence" value="ECO:0000318"/>
    <property type="project" value="GO_Central"/>
</dbReference>
<dbReference type="GO" id="GO:0120009">
    <property type="term" value="P:intermembrane lipid transfer"/>
    <property type="evidence" value="ECO:0000318"/>
    <property type="project" value="GO_Central"/>
</dbReference>
<dbReference type="ExpressionAtlas" id="F6GXJ4">
    <property type="expression patterns" value="baseline and differential"/>
</dbReference>
<sequence>MERKREKLLTRMTDFIKEVADCVNSPNPSVEVHRLVRYCRIGSTFVGYLGLPFKFAQMEFLSKVNDLDKGARPDDTLETLIDREIQQNLAKKPYSGSRSLIRVKRSIVMLTVMFEQMLTKGGNSIVDAVSKSYEKSFAAYHGWATRTAVLASLPALPTRAKLMKKLHENVNYIDSLFHSRELGQQLKREKLLTRMADCIKEVADCVNSPNPSLEVHRLVHYCRIGSTFVGYLGLPFKFAQMEFLSKVNDLDKGARPDDTLETLIDREIQQNLAKKHYSSSRSLIRVKRSIVMLTVMFEQMLTKGGNSIVGAVSKSYEKSFAAYHGWATRTAVFASLPALPTRAKLMKKLHENEVSMTAKMKSFVDSSAVIVNYIDSLFHSRELGQQLLELI</sequence>
<dbReference type="GO" id="GO:0035627">
    <property type="term" value="P:ceramide transport"/>
    <property type="evidence" value="ECO:0000318"/>
    <property type="project" value="GO_Central"/>
</dbReference>
<dbReference type="PANTHER" id="PTHR10219:SF43">
    <property type="entry name" value="GLYCOLIPID TRANSFER PROTEIN DOMAIN-CONTAINING PROTEIN"/>
    <property type="match status" value="1"/>
</dbReference>
<evidence type="ECO:0000313" key="6">
    <source>
        <dbReference type="Proteomes" id="UP000009183"/>
    </source>
</evidence>
<feature type="domain" description="Glycolipid transfer protein" evidence="4">
    <location>
        <begin position="30"/>
        <end position="167"/>
    </location>
</feature>
<dbReference type="Gene3D" id="1.10.3520.10">
    <property type="entry name" value="Glycolipid transfer protein"/>
    <property type="match status" value="2"/>
</dbReference>
<dbReference type="GO" id="GO:1902388">
    <property type="term" value="F:ceramide 1-phosphate transfer activity"/>
    <property type="evidence" value="ECO:0000318"/>
    <property type="project" value="GO_Central"/>
</dbReference>
<comment type="similarity">
    <text evidence="1">Belongs to the GLTP family.</text>
</comment>
<proteinExistence type="inferred from homology"/>
<dbReference type="HOGENOM" id="CLU_706778_0_0_1"/>
<dbReference type="AlphaFoldDB" id="F6GXJ4"/>
<dbReference type="SUPFAM" id="SSF110004">
    <property type="entry name" value="Glycolipid transfer protein, GLTP"/>
    <property type="match status" value="2"/>
</dbReference>
<evidence type="ECO:0000256" key="2">
    <source>
        <dbReference type="ARBA" id="ARBA00022448"/>
    </source>
</evidence>
<evidence type="ECO:0000256" key="3">
    <source>
        <dbReference type="ARBA" id="ARBA00023055"/>
    </source>
</evidence>
<organism evidence="5 6">
    <name type="scientific">Vitis vinifera</name>
    <name type="common">Grape</name>
    <dbReference type="NCBI Taxonomy" id="29760"/>
    <lineage>
        <taxon>Eukaryota</taxon>
        <taxon>Viridiplantae</taxon>
        <taxon>Streptophyta</taxon>
        <taxon>Embryophyta</taxon>
        <taxon>Tracheophyta</taxon>
        <taxon>Spermatophyta</taxon>
        <taxon>Magnoliopsida</taxon>
        <taxon>eudicotyledons</taxon>
        <taxon>Gunneridae</taxon>
        <taxon>Pentapetalae</taxon>
        <taxon>rosids</taxon>
        <taxon>Vitales</taxon>
        <taxon>Vitaceae</taxon>
        <taxon>Viteae</taxon>
        <taxon>Vitis</taxon>
    </lineage>
</organism>
<feature type="domain" description="Glycolipid transfer protein" evidence="4">
    <location>
        <begin position="214"/>
        <end position="350"/>
    </location>
</feature>